<protein>
    <submittedName>
        <fullName evidence="10">Small-conductance mechanosensitive channel</fullName>
    </submittedName>
</protein>
<dbReference type="GO" id="GO:0008381">
    <property type="term" value="F:mechanosensitive monoatomic ion channel activity"/>
    <property type="evidence" value="ECO:0007669"/>
    <property type="project" value="InterPro"/>
</dbReference>
<organism evidence="10">
    <name type="scientific">uncultured Aureispira sp</name>
    <dbReference type="NCBI Taxonomy" id="1331704"/>
    <lineage>
        <taxon>Bacteria</taxon>
        <taxon>Pseudomonadati</taxon>
        <taxon>Bacteroidota</taxon>
        <taxon>Saprospiria</taxon>
        <taxon>Saprospirales</taxon>
        <taxon>Saprospiraceae</taxon>
        <taxon>Aureispira</taxon>
        <taxon>environmental samples</taxon>
    </lineage>
</organism>
<evidence type="ECO:0000256" key="3">
    <source>
        <dbReference type="ARBA" id="ARBA00022475"/>
    </source>
</evidence>
<dbReference type="InterPro" id="IPR006685">
    <property type="entry name" value="MscS_channel_2nd"/>
</dbReference>
<keyword evidence="6 7" id="KW-0472">Membrane</keyword>
<dbReference type="PANTHER" id="PTHR30221">
    <property type="entry name" value="SMALL-CONDUCTANCE MECHANOSENSITIVE CHANNEL"/>
    <property type="match status" value="1"/>
</dbReference>
<keyword evidence="3" id="KW-1003">Cell membrane</keyword>
<keyword evidence="4 7" id="KW-0812">Transmembrane</keyword>
<dbReference type="SUPFAM" id="SSF82689">
    <property type="entry name" value="Mechanosensitive channel protein MscS (YggB), C-terminal domain"/>
    <property type="match status" value="1"/>
</dbReference>
<feature type="domain" description="Mechanosensitive ion channel MscS C-terminal" evidence="9">
    <location>
        <begin position="184"/>
        <end position="265"/>
    </location>
</feature>
<dbReference type="InterPro" id="IPR010920">
    <property type="entry name" value="LSM_dom_sf"/>
</dbReference>
<evidence type="ECO:0000256" key="2">
    <source>
        <dbReference type="ARBA" id="ARBA00008017"/>
    </source>
</evidence>
<evidence type="ECO:0000259" key="8">
    <source>
        <dbReference type="Pfam" id="PF00924"/>
    </source>
</evidence>
<dbReference type="InterPro" id="IPR045275">
    <property type="entry name" value="MscS_archaea/bacteria_type"/>
</dbReference>
<dbReference type="EMBL" id="CACVAQ010000092">
    <property type="protein sequence ID" value="CAA6803863.1"/>
    <property type="molecule type" value="Genomic_DNA"/>
</dbReference>
<sequence length="276" mass="29741">MNAFLFLADFDIMSFLQGESFLTALKSLGLAIVVWIVGSIVINKVVSIIAMSMEKANFDASLRPFLVSMIGVLLKVLLMLAVASTLGMEVTSFVAILSAAAFAIGMALQGGLANFAGGVMILIFKPFKIGDLLTAQGFTGSVKEIQIFNTLLETLDNEIIIIPNGPLSNGTMTNHSKQGKRGIAFTFGIAYDADIDAAKKVIMEVAATCKEVINLNESGVVVAELGDSSVNLAVRLWADPADWWTVFFYMNEHVKKAFDKNNIGIPYPTMDVNISK</sequence>
<comment type="similarity">
    <text evidence="2">Belongs to the MscS (TC 1.A.23) family.</text>
</comment>
<dbReference type="InterPro" id="IPR049278">
    <property type="entry name" value="MS_channel_C"/>
</dbReference>
<dbReference type="Gene3D" id="1.10.287.1260">
    <property type="match status" value="1"/>
</dbReference>
<dbReference type="Pfam" id="PF21082">
    <property type="entry name" value="MS_channel_3rd"/>
    <property type="match status" value="1"/>
</dbReference>
<evidence type="ECO:0000256" key="1">
    <source>
        <dbReference type="ARBA" id="ARBA00004651"/>
    </source>
</evidence>
<dbReference type="PROSITE" id="PS01246">
    <property type="entry name" value="UPF0003"/>
    <property type="match status" value="1"/>
</dbReference>
<reference evidence="10" key="1">
    <citation type="submission" date="2020-01" db="EMBL/GenBank/DDBJ databases">
        <authorList>
            <person name="Meier V. D."/>
            <person name="Meier V D."/>
        </authorList>
    </citation>
    <scope>NUCLEOTIDE SEQUENCE</scope>
    <source>
        <strain evidence="10">HLG_WM_MAG_10</strain>
    </source>
</reference>
<feature type="domain" description="Mechanosensitive ion channel MscS" evidence="8">
    <location>
        <begin position="112"/>
        <end position="177"/>
    </location>
</feature>
<dbReference type="Gene3D" id="3.30.70.100">
    <property type="match status" value="1"/>
</dbReference>
<gene>
    <name evidence="10" type="ORF">HELGO_WM32967</name>
</gene>
<dbReference type="GO" id="GO:0005886">
    <property type="term" value="C:plasma membrane"/>
    <property type="evidence" value="ECO:0007669"/>
    <property type="project" value="UniProtKB-SubCell"/>
</dbReference>
<evidence type="ECO:0000256" key="5">
    <source>
        <dbReference type="ARBA" id="ARBA00022989"/>
    </source>
</evidence>
<feature type="transmembrane region" description="Helical" evidence="7">
    <location>
        <begin position="28"/>
        <end position="53"/>
    </location>
</feature>
<evidence type="ECO:0000259" key="9">
    <source>
        <dbReference type="Pfam" id="PF21082"/>
    </source>
</evidence>
<dbReference type="InterPro" id="IPR011014">
    <property type="entry name" value="MscS_channel_TM-2"/>
</dbReference>
<dbReference type="AlphaFoldDB" id="A0A6S6S7U6"/>
<evidence type="ECO:0000313" key="10">
    <source>
        <dbReference type="EMBL" id="CAA6803863.1"/>
    </source>
</evidence>
<dbReference type="SUPFAM" id="SSF50182">
    <property type="entry name" value="Sm-like ribonucleoproteins"/>
    <property type="match status" value="1"/>
</dbReference>
<evidence type="ECO:0000256" key="7">
    <source>
        <dbReference type="SAM" id="Phobius"/>
    </source>
</evidence>
<proteinExistence type="inferred from homology"/>
<keyword evidence="5 7" id="KW-1133">Transmembrane helix</keyword>
<dbReference type="PANTHER" id="PTHR30221:SF1">
    <property type="entry name" value="SMALL-CONDUCTANCE MECHANOSENSITIVE CHANNEL"/>
    <property type="match status" value="1"/>
</dbReference>
<name>A0A6S6S7U6_9BACT</name>
<dbReference type="InterPro" id="IPR011066">
    <property type="entry name" value="MscS_channel_C_sf"/>
</dbReference>
<dbReference type="SUPFAM" id="SSF82861">
    <property type="entry name" value="Mechanosensitive channel protein MscS (YggB), transmembrane region"/>
    <property type="match status" value="1"/>
</dbReference>
<accession>A0A6S6S7U6</accession>
<dbReference type="InterPro" id="IPR023408">
    <property type="entry name" value="MscS_beta-dom_sf"/>
</dbReference>
<dbReference type="Gene3D" id="2.30.30.60">
    <property type="match status" value="1"/>
</dbReference>
<feature type="transmembrane region" description="Helical" evidence="7">
    <location>
        <begin position="65"/>
        <end position="87"/>
    </location>
</feature>
<evidence type="ECO:0000256" key="6">
    <source>
        <dbReference type="ARBA" id="ARBA00023136"/>
    </source>
</evidence>
<comment type="subcellular location">
    <subcellularLocation>
        <location evidence="1">Cell membrane</location>
        <topology evidence="1">Multi-pass membrane protein</topology>
    </subcellularLocation>
</comment>
<dbReference type="Pfam" id="PF00924">
    <property type="entry name" value="MS_channel_2nd"/>
    <property type="match status" value="1"/>
</dbReference>
<evidence type="ECO:0000256" key="4">
    <source>
        <dbReference type="ARBA" id="ARBA00022692"/>
    </source>
</evidence>
<feature type="transmembrane region" description="Helical" evidence="7">
    <location>
        <begin position="93"/>
        <end position="124"/>
    </location>
</feature>
<dbReference type="InterPro" id="IPR006686">
    <property type="entry name" value="MscS_channel_CS"/>
</dbReference>